<feature type="transmembrane region" description="Helical" evidence="1">
    <location>
        <begin position="203"/>
        <end position="220"/>
    </location>
</feature>
<feature type="transmembrane region" description="Helical" evidence="1">
    <location>
        <begin position="338"/>
        <end position="357"/>
    </location>
</feature>
<dbReference type="RefSeq" id="WP_135569075.1">
    <property type="nucleotide sequence ID" value="NZ_RQFN01000011.1"/>
</dbReference>
<keyword evidence="1" id="KW-0812">Transmembrane</keyword>
<evidence type="ECO:0000256" key="1">
    <source>
        <dbReference type="SAM" id="Phobius"/>
    </source>
</evidence>
<feature type="transmembrane region" description="Helical" evidence="1">
    <location>
        <begin position="180"/>
        <end position="196"/>
    </location>
</feature>
<protein>
    <recommendedName>
        <fullName evidence="4">Glycosyltransferase RgtA/B/C/D-like domain-containing protein</fullName>
    </recommendedName>
</protein>
<feature type="transmembrane region" description="Helical" evidence="1">
    <location>
        <begin position="20"/>
        <end position="39"/>
    </location>
</feature>
<feature type="transmembrane region" description="Helical" evidence="1">
    <location>
        <begin position="251"/>
        <end position="270"/>
    </location>
</feature>
<feature type="transmembrane region" description="Helical" evidence="1">
    <location>
        <begin position="125"/>
        <end position="149"/>
    </location>
</feature>
<feature type="transmembrane region" description="Helical" evidence="1">
    <location>
        <begin position="226"/>
        <end position="244"/>
    </location>
</feature>
<evidence type="ECO:0000313" key="2">
    <source>
        <dbReference type="EMBL" id="TGL05479.1"/>
    </source>
</evidence>
<keyword evidence="1" id="KW-0472">Membrane</keyword>
<dbReference type="Proteomes" id="UP000297465">
    <property type="component" value="Unassembled WGS sequence"/>
</dbReference>
<dbReference type="EMBL" id="RQFO01000004">
    <property type="protein sequence ID" value="TGL05479.1"/>
    <property type="molecule type" value="Genomic_DNA"/>
</dbReference>
<gene>
    <name evidence="2" type="ORF">EHQ31_01810</name>
</gene>
<accession>A0ABY2LTC8</accession>
<comment type="caution">
    <text evidence="2">The sequence shown here is derived from an EMBL/GenBank/DDBJ whole genome shotgun (WGS) entry which is preliminary data.</text>
</comment>
<sequence>MKKVKVWLFQGLNWFTRKHILIIFLAALVSFFIYKRVVWDSGISPLIQSDSQIKLYQTIQYKENGLQKHACYSKQIEIDPEFRFYPFRYPWVYFIQKENERKECVFQYPTFFAQFFSLLPIPYQFFNAVILFLYFILTAGLVLFLRFLFDVHRTEILYLASLLFLVGYGISSAIEFSESIPSHIFLLCFFYGVLALENQKKTFGWFAFISGISGGISIFLRSESVIYIGILGILIFIFNLRNIFSLIRRYSLLLLGFFFAVILLGGYNLYEFGEILGVRSKVSLNDFGRLQLSDRFYFFKEFLIGNTYRTGFISYCFPLIILISISFIRFKLSYSQKLVGWVGILSLLFVVLLSPYSQGGLYLGLRYTEFSYLLFSIFVISLYSKEENLDRKQWILLLIVFQIVLGFYHVKRNFKTIDFVKKYHEILQTEWVKYSDAPVIHLSTFDLLLISDSFLKKPHLIANKQSEFSILETRLHNLGIPKFQVFVYDFKPPKDDNISDEFYDEWVNSKYEIQSKYYKILSDSNTAGYRYMVWEKKQ</sequence>
<keyword evidence="1" id="KW-1133">Transmembrane helix</keyword>
<dbReference type="InterPro" id="IPR059217">
    <property type="entry name" value="LA3751_2-like"/>
</dbReference>
<proteinExistence type="predicted"/>
<name>A0ABY2LTC8_9LEPT</name>
<organism evidence="2 3">
    <name type="scientific">Leptospira montravelensis</name>
    <dbReference type="NCBI Taxonomy" id="2484961"/>
    <lineage>
        <taxon>Bacteria</taxon>
        <taxon>Pseudomonadati</taxon>
        <taxon>Spirochaetota</taxon>
        <taxon>Spirochaetia</taxon>
        <taxon>Leptospirales</taxon>
        <taxon>Leptospiraceae</taxon>
        <taxon>Leptospira</taxon>
    </lineage>
</organism>
<reference evidence="3" key="1">
    <citation type="journal article" date="2019" name="PLoS Negl. Trop. Dis.">
        <title>Revisiting the worldwide diversity of Leptospira species in the environment.</title>
        <authorList>
            <person name="Vincent A.T."/>
            <person name="Schiettekatte O."/>
            <person name="Bourhy P."/>
            <person name="Veyrier F.J."/>
            <person name="Picardeau M."/>
        </authorList>
    </citation>
    <scope>NUCLEOTIDE SEQUENCE [LARGE SCALE GENOMIC DNA]</scope>
    <source>
        <strain evidence="3">201800278</strain>
    </source>
</reference>
<feature type="transmembrane region" description="Helical" evidence="1">
    <location>
        <begin position="156"/>
        <end position="174"/>
    </location>
</feature>
<evidence type="ECO:0008006" key="4">
    <source>
        <dbReference type="Google" id="ProtNLM"/>
    </source>
</evidence>
<feature type="transmembrane region" description="Helical" evidence="1">
    <location>
        <begin position="312"/>
        <end position="331"/>
    </location>
</feature>
<evidence type="ECO:0000313" key="3">
    <source>
        <dbReference type="Proteomes" id="UP000297465"/>
    </source>
</evidence>
<keyword evidence="3" id="KW-1185">Reference proteome</keyword>
<dbReference type="NCBIfam" id="NF047440">
    <property type="entry name" value="LA3751_2_3_fam"/>
    <property type="match status" value="1"/>
</dbReference>
<feature type="transmembrane region" description="Helical" evidence="1">
    <location>
        <begin position="394"/>
        <end position="410"/>
    </location>
</feature>